<gene>
    <name evidence="9" type="primary">mdtD</name>
    <name evidence="9" type="ORF">CCOS865_02302</name>
</gene>
<keyword evidence="2" id="KW-0813">Transport</keyword>
<evidence type="ECO:0000259" key="8">
    <source>
        <dbReference type="PROSITE" id="PS50850"/>
    </source>
</evidence>
<dbReference type="Proteomes" id="UP000263595">
    <property type="component" value="Unassembled WGS sequence"/>
</dbReference>
<dbReference type="OrthoDB" id="9812221at2"/>
<dbReference type="Gene3D" id="1.20.1720.10">
    <property type="entry name" value="Multidrug resistance protein D"/>
    <property type="match status" value="1"/>
</dbReference>
<reference evidence="10" key="1">
    <citation type="submission" date="2018-08" db="EMBL/GenBank/DDBJ databases">
        <authorList>
            <person name="Blom J."/>
        </authorList>
    </citation>
    <scope>NUCLEOTIDE SEQUENCE [LARGE SCALE GENOMIC DNA]</scope>
    <source>
        <strain evidence="10">CCOS 865</strain>
    </source>
</reference>
<keyword evidence="10" id="KW-1185">Reference proteome</keyword>
<evidence type="ECO:0000313" key="9">
    <source>
        <dbReference type="EMBL" id="SYX90036.1"/>
    </source>
</evidence>
<evidence type="ECO:0000313" key="10">
    <source>
        <dbReference type="Proteomes" id="UP000263595"/>
    </source>
</evidence>
<keyword evidence="4 7" id="KW-0812">Transmembrane</keyword>
<dbReference type="Pfam" id="PF07690">
    <property type="entry name" value="MFS_1"/>
    <property type="match status" value="1"/>
</dbReference>
<feature type="transmembrane region" description="Helical" evidence="7">
    <location>
        <begin position="268"/>
        <end position="289"/>
    </location>
</feature>
<evidence type="ECO:0000256" key="3">
    <source>
        <dbReference type="ARBA" id="ARBA00022475"/>
    </source>
</evidence>
<evidence type="ECO:0000256" key="6">
    <source>
        <dbReference type="ARBA" id="ARBA00023136"/>
    </source>
</evidence>
<keyword evidence="6 7" id="KW-0472">Membrane</keyword>
<proteinExistence type="predicted"/>
<dbReference type="RefSeq" id="WP_119140862.1">
    <property type="nucleotide sequence ID" value="NZ_CBCSFL010000022.1"/>
</dbReference>
<feature type="transmembrane region" description="Helical" evidence="7">
    <location>
        <begin position="429"/>
        <end position="447"/>
    </location>
</feature>
<feature type="transmembrane region" description="Helical" evidence="7">
    <location>
        <begin position="402"/>
        <end position="423"/>
    </location>
</feature>
<evidence type="ECO:0000256" key="5">
    <source>
        <dbReference type="ARBA" id="ARBA00022989"/>
    </source>
</evidence>
<dbReference type="PROSITE" id="PS50850">
    <property type="entry name" value="MFS"/>
    <property type="match status" value="1"/>
</dbReference>
<evidence type="ECO:0000256" key="7">
    <source>
        <dbReference type="SAM" id="Phobius"/>
    </source>
</evidence>
<dbReference type="AlphaFoldDB" id="A0A383RU54"/>
<feature type="transmembrane region" description="Helical" evidence="7">
    <location>
        <begin position="141"/>
        <end position="163"/>
    </location>
</feature>
<evidence type="ECO:0000256" key="2">
    <source>
        <dbReference type="ARBA" id="ARBA00022448"/>
    </source>
</evidence>
<feature type="transmembrane region" description="Helical" evidence="7">
    <location>
        <begin position="335"/>
        <end position="356"/>
    </location>
</feature>
<dbReference type="InterPro" id="IPR036259">
    <property type="entry name" value="MFS_trans_sf"/>
</dbReference>
<dbReference type="SUPFAM" id="SSF103473">
    <property type="entry name" value="MFS general substrate transporter"/>
    <property type="match status" value="1"/>
</dbReference>
<keyword evidence="5 7" id="KW-1133">Transmembrane helix</keyword>
<feature type="transmembrane region" description="Helical" evidence="7">
    <location>
        <begin position="51"/>
        <end position="72"/>
    </location>
</feature>
<dbReference type="PANTHER" id="PTHR42718">
    <property type="entry name" value="MAJOR FACILITATOR SUPERFAMILY MULTIDRUG TRANSPORTER MFSC"/>
    <property type="match status" value="1"/>
</dbReference>
<dbReference type="GO" id="GO:0005886">
    <property type="term" value="C:plasma membrane"/>
    <property type="evidence" value="ECO:0007669"/>
    <property type="project" value="UniProtKB-SubCell"/>
</dbReference>
<dbReference type="EMBL" id="UNOZ01000013">
    <property type="protein sequence ID" value="SYX90036.1"/>
    <property type="molecule type" value="Genomic_DNA"/>
</dbReference>
<feature type="transmembrane region" description="Helical" evidence="7">
    <location>
        <begin position="295"/>
        <end position="315"/>
    </location>
</feature>
<dbReference type="PANTHER" id="PTHR42718:SF46">
    <property type="entry name" value="BLR6921 PROTEIN"/>
    <property type="match status" value="1"/>
</dbReference>
<feature type="domain" description="Major facilitator superfamily (MFS) profile" evidence="8">
    <location>
        <begin position="13"/>
        <end position="450"/>
    </location>
</feature>
<comment type="subcellular location">
    <subcellularLocation>
        <location evidence="1">Cell membrane</location>
        <topology evidence="1">Multi-pass membrane protein</topology>
    </subcellularLocation>
</comment>
<sequence length="451" mass="47799">MPQVTLSAHDRTIIGVLVLGIALPLLDTTLVNLSLHNIGDQLGAPLSMMQWVVTAYTLAAAAAVPLSAWLAARMGAKKLWIISLWLFLIGTALAALAPNVEYLIFSRVLQGIATGLLLPTMQTLVVIGMGQNKTRAALSAMSVPSVLAPILGPLVGGLVLQFFDWRLIFWLHIPICILAIVFASRVIPHADPIPAHPFDGTGFLLLCLGLVAVFYGLSLLSTQANPAWLPSLLAGICLMMAFTWHAYRKKQSALIDIRIFREGKFGACCTLLFLSSIAHYGGILLYPLYLIQAGIYPVQVVGLLVALHGVGILLARQRLTKTCLRWGDRNVAQGAIALALVGSTALLLPPAAYSVYFTAFGMFTRGSGLGILTLLAMSGAYQGLTVAQVAHGSSLSRLVTHLGAATGTTLIVVTAVSVGGLGTEHALDYFYGHIALIAALALCAFASSRLE</sequence>
<feature type="transmembrane region" description="Helical" evidence="7">
    <location>
        <begin position="227"/>
        <end position="247"/>
    </location>
</feature>
<dbReference type="InterPro" id="IPR011701">
    <property type="entry name" value="MFS"/>
</dbReference>
<feature type="transmembrane region" description="Helical" evidence="7">
    <location>
        <begin position="12"/>
        <end position="31"/>
    </location>
</feature>
<feature type="transmembrane region" description="Helical" evidence="7">
    <location>
        <begin position="368"/>
        <end position="390"/>
    </location>
</feature>
<evidence type="ECO:0000256" key="1">
    <source>
        <dbReference type="ARBA" id="ARBA00004651"/>
    </source>
</evidence>
<feature type="transmembrane region" description="Helical" evidence="7">
    <location>
        <begin position="169"/>
        <end position="188"/>
    </location>
</feature>
<feature type="transmembrane region" description="Helical" evidence="7">
    <location>
        <begin position="109"/>
        <end position="129"/>
    </location>
</feature>
<protein>
    <submittedName>
        <fullName evidence="9">Putative multidrug resistance protein MdtD</fullName>
    </submittedName>
</protein>
<accession>A0A383RU54</accession>
<feature type="transmembrane region" description="Helical" evidence="7">
    <location>
        <begin position="200"/>
        <end position="221"/>
    </location>
</feature>
<organism evidence="9 10">
    <name type="scientific">Pseudomonas reidholzensis</name>
    <dbReference type="NCBI Taxonomy" id="1785162"/>
    <lineage>
        <taxon>Bacteria</taxon>
        <taxon>Pseudomonadati</taxon>
        <taxon>Pseudomonadota</taxon>
        <taxon>Gammaproteobacteria</taxon>
        <taxon>Pseudomonadales</taxon>
        <taxon>Pseudomonadaceae</taxon>
        <taxon>Pseudomonas</taxon>
    </lineage>
</organism>
<keyword evidence="3" id="KW-1003">Cell membrane</keyword>
<dbReference type="InterPro" id="IPR020846">
    <property type="entry name" value="MFS_dom"/>
</dbReference>
<feature type="transmembrane region" description="Helical" evidence="7">
    <location>
        <begin position="79"/>
        <end position="97"/>
    </location>
</feature>
<dbReference type="GO" id="GO:0022857">
    <property type="term" value="F:transmembrane transporter activity"/>
    <property type="evidence" value="ECO:0007669"/>
    <property type="project" value="InterPro"/>
</dbReference>
<name>A0A383RU54_9PSED</name>
<evidence type="ECO:0000256" key="4">
    <source>
        <dbReference type="ARBA" id="ARBA00022692"/>
    </source>
</evidence>